<evidence type="ECO:0000313" key="2">
    <source>
        <dbReference type="EMBL" id="EGC42104.1"/>
    </source>
</evidence>
<feature type="compositionally biased region" description="Basic residues" evidence="1">
    <location>
        <begin position="1"/>
        <end position="15"/>
    </location>
</feature>
<dbReference type="HOGENOM" id="CLU_2014586_0_0_1"/>
<dbReference type="EMBL" id="DS990636">
    <property type="protein sequence ID" value="EGC42104.1"/>
    <property type="molecule type" value="Genomic_DNA"/>
</dbReference>
<evidence type="ECO:0000313" key="3">
    <source>
        <dbReference type="Proteomes" id="UP000008142"/>
    </source>
</evidence>
<dbReference type="OrthoDB" id="10389478at2759"/>
<protein>
    <submittedName>
        <fullName evidence="2">Predicted protein</fullName>
    </submittedName>
</protein>
<evidence type="ECO:0000256" key="1">
    <source>
        <dbReference type="SAM" id="MobiDB-lite"/>
    </source>
</evidence>
<reference evidence="3" key="1">
    <citation type="submission" date="2008-07" db="EMBL/GenBank/DDBJ databases">
        <title>Annotation of Ajellomyces capsulatus strain H88.</title>
        <authorList>
            <person name="Champion M."/>
            <person name="Cuomo C."/>
            <person name="Ma L.-J."/>
            <person name="Henn M.R."/>
            <person name="Sil A."/>
            <person name="Goldman B."/>
            <person name="Young S.K."/>
            <person name="Kodira C.D."/>
            <person name="Zeng Q."/>
            <person name="Koehrsen M."/>
            <person name="Alvarado L."/>
            <person name="Berlin A."/>
            <person name="Borenstein D."/>
            <person name="Chen Z."/>
            <person name="Engels R."/>
            <person name="Freedman E."/>
            <person name="Gellesch M."/>
            <person name="Goldberg J."/>
            <person name="Griggs A."/>
            <person name="Gujja S."/>
            <person name="Heiman D."/>
            <person name="Hepburn T."/>
            <person name="Howarth C."/>
            <person name="Jen D."/>
            <person name="Larson L."/>
            <person name="Lewis B."/>
            <person name="Mehta T."/>
            <person name="Park D."/>
            <person name="Pearson M."/>
            <person name="Roberts A."/>
            <person name="Saif S."/>
            <person name="Shea T."/>
            <person name="Shenoy N."/>
            <person name="Sisk P."/>
            <person name="Stolte C."/>
            <person name="Sykes S."/>
            <person name="Walk T."/>
            <person name="White J."/>
            <person name="Yandava C."/>
            <person name="Klein B."/>
            <person name="McEwen J.G."/>
            <person name="Puccia R."/>
            <person name="Goldman G.H."/>
            <person name="Felipe M.S."/>
            <person name="Nino-Vega G."/>
            <person name="San-Blas G."/>
            <person name="Taylor J."/>
            <person name="Mendoza L."/>
            <person name="Galagan J."/>
            <person name="Nusbaum C."/>
            <person name="Birren B."/>
        </authorList>
    </citation>
    <scope>NUCLEOTIDE SEQUENCE [LARGE SCALE GENOMIC DNA]</scope>
    <source>
        <strain evidence="3">H88</strain>
    </source>
</reference>
<feature type="region of interest" description="Disordered" evidence="1">
    <location>
        <begin position="1"/>
        <end position="52"/>
    </location>
</feature>
<organism evidence="3">
    <name type="scientific">Ajellomyces capsulatus (strain H88)</name>
    <name type="common">Darling's disease fungus</name>
    <name type="synonym">Histoplasma capsulatum</name>
    <dbReference type="NCBI Taxonomy" id="544711"/>
    <lineage>
        <taxon>Eukaryota</taxon>
        <taxon>Fungi</taxon>
        <taxon>Dikarya</taxon>
        <taxon>Ascomycota</taxon>
        <taxon>Pezizomycotina</taxon>
        <taxon>Eurotiomycetes</taxon>
        <taxon>Eurotiomycetidae</taxon>
        <taxon>Onygenales</taxon>
        <taxon>Ajellomycetaceae</taxon>
        <taxon>Histoplasma</taxon>
    </lineage>
</organism>
<dbReference type="AlphaFoldDB" id="F0U5B3"/>
<dbReference type="Proteomes" id="UP000008142">
    <property type="component" value="Unassembled WGS sequence"/>
</dbReference>
<accession>F0U5B3</accession>
<sequence length="123" mass="13533">MNSLRRSQRSCRRNAHLQPGPTNPSSPPASRTLRNTVNDRKRKRECGLTRPGGFAVGEAKRTTSIDIDAPRVVQIVGPEILRSPTVSPQHRSSEPIRGARRTRASIISSFEVAASHSSTRLKV</sequence>
<gene>
    <name evidence="2" type="ORF">HCEG_01466</name>
</gene>
<proteinExistence type="predicted"/>
<name>F0U5B3_AJEC8</name>